<feature type="domain" description="6-phosphogluconate dehydrogenase NADP-binding" evidence="3">
    <location>
        <begin position="3"/>
        <end position="158"/>
    </location>
</feature>
<evidence type="ECO:0000259" key="3">
    <source>
        <dbReference type="Pfam" id="PF03446"/>
    </source>
</evidence>
<dbReference type="InterPro" id="IPR008927">
    <property type="entry name" value="6-PGluconate_DH-like_C_sf"/>
</dbReference>
<dbReference type="Pfam" id="PF03446">
    <property type="entry name" value="NAD_binding_2"/>
    <property type="match status" value="1"/>
</dbReference>
<gene>
    <name evidence="5" type="ORF">GCM10023209_03150</name>
</gene>
<dbReference type="Pfam" id="PF14833">
    <property type="entry name" value="NAD_binding_11"/>
    <property type="match status" value="1"/>
</dbReference>
<dbReference type="InterPro" id="IPR051265">
    <property type="entry name" value="HIBADH-related_NP60_sf"/>
</dbReference>
<evidence type="ECO:0000256" key="2">
    <source>
        <dbReference type="ARBA" id="ARBA00023027"/>
    </source>
</evidence>
<protein>
    <submittedName>
        <fullName evidence="5">NAD(P)-dependent oxidoreductase</fullName>
    </submittedName>
</protein>
<dbReference type="PIRSF" id="PIRSF000103">
    <property type="entry name" value="HIBADH"/>
    <property type="match status" value="1"/>
</dbReference>
<dbReference type="PANTHER" id="PTHR43580">
    <property type="entry name" value="OXIDOREDUCTASE GLYR1-RELATED"/>
    <property type="match status" value="1"/>
</dbReference>
<evidence type="ECO:0000313" key="5">
    <source>
        <dbReference type="EMBL" id="GAA5065511.1"/>
    </source>
</evidence>
<reference evidence="6" key="1">
    <citation type="journal article" date="2019" name="Int. J. Syst. Evol. Microbiol.">
        <title>The Global Catalogue of Microorganisms (GCM) 10K type strain sequencing project: providing services to taxonomists for standard genome sequencing and annotation.</title>
        <authorList>
            <consortium name="The Broad Institute Genomics Platform"/>
            <consortium name="The Broad Institute Genome Sequencing Center for Infectious Disease"/>
            <person name="Wu L."/>
            <person name="Ma J."/>
        </authorList>
    </citation>
    <scope>NUCLEOTIDE SEQUENCE [LARGE SCALE GENOMIC DNA]</scope>
    <source>
        <strain evidence="6">JCM 18015</strain>
    </source>
</reference>
<evidence type="ECO:0000256" key="1">
    <source>
        <dbReference type="ARBA" id="ARBA00023002"/>
    </source>
</evidence>
<evidence type="ECO:0000259" key="4">
    <source>
        <dbReference type="Pfam" id="PF14833"/>
    </source>
</evidence>
<dbReference type="PANTHER" id="PTHR43580:SF2">
    <property type="entry name" value="CYTOKINE-LIKE NUCLEAR FACTOR N-PAC"/>
    <property type="match status" value="1"/>
</dbReference>
<organism evidence="5 6">
    <name type="scientific">[Roseibacterium] beibuensis</name>
    <dbReference type="NCBI Taxonomy" id="1193142"/>
    <lineage>
        <taxon>Bacteria</taxon>
        <taxon>Pseudomonadati</taxon>
        <taxon>Pseudomonadota</taxon>
        <taxon>Alphaproteobacteria</taxon>
        <taxon>Rhodobacterales</taxon>
        <taxon>Roseobacteraceae</taxon>
        <taxon>Roseicyclus</taxon>
    </lineage>
</organism>
<dbReference type="Gene3D" id="3.40.50.720">
    <property type="entry name" value="NAD(P)-binding Rossmann-like Domain"/>
    <property type="match status" value="1"/>
</dbReference>
<keyword evidence="2" id="KW-0520">NAD</keyword>
<dbReference type="RefSeq" id="WP_259547048.1">
    <property type="nucleotide sequence ID" value="NZ_BAABHW010000001.1"/>
</dbReference>
<dbReference type="InterPro" id="IPR006115">
    <property type="entry name" value="6PGDH_NADP-bd"/>
</dbReference>
<dbReference type="InterPro" id="IPR029154">
    <property type="entry name" value="HIBADH-like_NADP-bd"/>
</dbReference>
<dbReference type="InterPro" id="IPR036291">
    <property type="entry name" value="NAD(P)-bd_dom_sf"/>
</dbReference>
<accession>A0ABP9KT97</accession>
<sequence>MDRIGVIGLGRMGSAIAARLVGQGHAVAGWTRSGLTADRARELGIARAETLADLVAGSDTVILSLFDDAAVGAVLDALLDLPLDGKLIVETSTVSPQQVQSRAAGFAEKGAMILDAPISGGPELVAVGHCGIFVGGTAEAAERFAAIGAVLSDKLAHVGPLGTGLVMKVVNNGVLQGYFATLAEMMRIAKRAGLPFETALGIVAKGPAGTPMLTARLPKMLGQDEGVGFPISGVSKDNAIFQQVAEELGVDAACLRSAAALWQTGIEDGLAEADVAMQIPHAYDTA</sequence>
<dbReference type="SUPFAM" id="SSF48179">
    <property type="entry name" value="6-phosphogluconate dehydrogenase C-terminal domain-like"/>
    <property type="match status" value="1"/>
</dbReference>
<feature type="domain" description="3-hydroxyisobutyrate dehydrogenase-like NAD-binding" evidence="4">
    <location>
        <begin position="162"/>
        <end position="277"/>
    </location>
</feature>
<dbReference type="Gene3D" id="1.10.1040.10">
    <property type="entry name" value="N-(1-d-carboxylethyl)-l-norvaline Dehydrogenase, domain 2"/>
    <property type="match status" value="1"/>
</dbReference>
<dbReference type="InterPro" id="IPR015815">
    <property type="entry name" value="HIBADH-related"/>
</dbReference>
<dbReference type="SUPFAM" id="SSF51735">
    <property type="entry name" value="NAD(P)-binding Rossmann-fold domains"/>
    <property type="match status" value="1"/>
</dbReference>
<dbReference type="EMBL" id="BAABHW010000001">
    <property type="protein sequence ID" value="GAA5065511.1"/>
    <property type="molecule type" value="Genomic_DNA"/>
</dbReference>
<name>A0ABP9KT97_9RHOB</name>
<proteinExistence type="predicted"/>
<evidence type="ECO:0000313" key="6">
    <source>
        <dbReference type="Proteomes" id="UP001499910"/>
    </source>
</evidence>
<keyword evidence="6" id="KW-1185">Reference proteome</keyword>
<comment type="caution">
    <text evidence="5">The sequence shown here is derived from an EMBL/GenBank/DDBJ whole genome shotgun (WGS) entry which is preliminary data.</text>
</comment>
<keyword evidence="1" id="KW-0560">Oxidoreductase</keyword>
<dbReference type="InterPro" id="IPR013328">
    <property type="entry name" value="6PGD_dom2"/>
</dbReference>
<dbReference type="Proteomes" id="UP001499910">
    <property type="component" value="Unassembled WGS sequence"/>
</dbReference>